<proteinExistence type="predicted"/>
<accession>A0A6J7WSR0</accession>
<name>A0A6J7WSR0_9CAUD</name>
<gene>
    <name evidence="1" type="ORF">UFOVP240_86</name>
</gene>
<organism evidence="1">
    <name type="scientific">uncultured Caudovirales phage</name>
    <dbReference type="NCBI Taxonomy" id="2100421"/>
    <lineage>
        <taxon>Viruses</taxon>
        <taxon>Duplodnaviria</taxon>
        <taxon>Heunggongvirae</taxon>
        <taxon>Uroviricota</taxon>
        <taxon>Caudoviricetes</taxon>
        <taxon>Peduoviridae</taxon>
        <taxon>Maltschvirus</taxon>
        <taxon>Maltschvirus maltsch</taxon>
    </lineage>
</organism>
<evidence type="ECO:0000313" key="1">
    <source>
        <dbReference type="EMBL" id="CAB5221129.1"/>
    </source>
</evidence>
<reference evidence="1" key="1">
    <citation type="submission" date="2020-05" db="EMBL/GenBank/DDBJ databases">
        <authorList>
            <person name="Chiriac C."/>
            <person name="Salcher M."/>
            <person name="Ghai R."/>
            <person name="Kavagutti S V."/>
        </authorList>
    </citation>
    <scope>NUCLEOTIDE SEQUENCE</scope>
</reference>
<sequence length="48" mass="5935">MYNNKTLKRRNPIAKDLRTPKYRQRIVESKVQYIRKPKHAKDMYESQL</sequence>
<dbReference type="EMBL" id="LR798293">
    <property type="protein sequence ID" value="CAB5221129.1"/>
    <property type="molecule type" value="Genomic_DNA"/>
</dbReference>
<protein>
    <submittedName>
        <fullName evidence="1">Uncharacterized protein</fullName>
    </submittedName>
</protein>